<dbReference type="EMBL" id="CAUJNA010003243">
    <property type="protein sequence ID" value="CAJ1396806.1"/>
    <property type="molecule type" value="Genomic_DNA"/>
</dbReference>
<accession>A0AA36J052</accession>
<organism evidence="2 3">
    <name type="scientific">Effrenium voratum</name>
    <dbReference type="NCBI Taxonomy" id="2562239"/>
    <lineage>
        <taxon>Eukaryota</taxon>
        <taxon>Sar</taxon>
        <taxon>Alveolata</taxon>
        <taxon>Dinophyceae</taxon>
        <taxon>Suessiales</taxon>
        <taxon>Symbiodiniaceae</taxon>
        <taxon>Effrenium</taxon>
    </lineage>
</organism>
<name>A0AA36J052_9DINO</name>
<evidence type="ECO:0000256" key="1">
    <source>
        <dbReference type="SAM" id="MobiDB-lite"/>
    </source>
</evidence>
<proteinExistence type="predicted"/>
<reference evidence="2" key="1">
    <citation type="submission" date="2023-08" db="EMBL/GenBank/DDBJ databases">
        <authorList>
            <person name="Chen Y."/>
            <person name="Shah S."/>
            <person name="Dougan E. K."/>
            <person name="Thang M."/>
            <person name="Chan C."/>
        </authorList>
    </citation>
    <scope>NUCLEOTIDE SEQUENCE</scope>
</reference>
<dbReference type="AlphaFoldDB" id="A0AA36J052"/>
<evidence type="ECO:0000313" key="2">
    <source>
        <dbReference type="EMBL" id="CAJ1396806.1"/>
    </source>
</evidence>
<dbReference type="Proteomes" id="UP001178507">
    <property type="component" value="Unassembled WGS sequence"/>
</dbReference>
<protein>
    <submittedName>
        <fullName evidence="2">Uncharacterized protein</fullName>
    </submittedName>
</protein>
<evidence type="ECO:0000313" key="3">
    <source>
        <dbReference type="Proteomes" id="UP001178507"/>
    </source>
</evidence>
<comment type="caution">
    <text evidence="2">The sequence shown here is derived from an EMBL/GenBank/DDBJ whole genome shotgun (WGS) entry which is preliminary data.</text>
</comment>
<sequence>MAGSRNFTSMVHPNAVVARRELERQEQRRLQRLSEVKVSSSTASVTRRACSAPRVRESRSRPTSAARPSSARQVFEEAEVSPAAPSRPKLSPDEIQQQLIRQKLGPYQAAAAYAAAAAKGTVRQEQQVPVSFLTSPQKRMEDAWLHLPAASEEERQALYEELQGWYFCPPSAEADAEEARSRPPVGLLEEAAAAVRAKSECFRHLRRVAKLSPRNAT</sequence>
<feature type="compositionally biased region" description="Low complexity" evidence="1">
    <location>
        <begin position="61"/>
        <end position="72"/>
    </location>
</feature>
<gene>
    <name evidence="2" type="ORF">EVOR1521_LOCUS20956</name>
</gene>
<feature type="region of interest" description="Disordered" evidence="1">
    <location>
        <begin position="30"/>
        <end position="92"/>
    </location>
</feature>
<keyword evidence="3" id="KW-1185">Reference proteome</keyword>